<keyword evidence="6" id="KW-0812">Transmembrane</keyword>
<organism evidence="8 9">
    <name type="scientific">Microbacterium flavum</name>
    <dbReference type="NCBI Taxonomy" id="415216"/>
    <lineage>
        <taxon>Bacteria</taxon>
        <taxon>Bacillati</taxon>
        <taxon>Actinomycetota</taxon>
        <taxon>Actinomycetes</taxon>
        <taxon>Micrococcales</taxon>
        <taxon>Microbacteriaceae</taxon>
        <taxon>Microbacterium</taxon>
    </lineage>
</organism>
<feature type="transmembrane region" description="Helical" evidence="6">
    <location>
        <begin position="1366"/>
        <end position="1388"/>
    </location>
</feature>
<dbReference type="InterPro" id="IPR046022">
    <property type="entry name" value="DUF5979"/>
</dbReference>
<protein>
    <recommendedName>
        <fullName evidence="7">Gram-positive cocci surface proteins LPxTG domain-containing protein</fullName>
    </recommendedName>
</protein>
<evidence type="ECO:0000256" key="5">
    <source>
        <dbReference type="ARBA" id="ARBA00023088"/>
    </source>
</evidence>
<comment type="caution">
    <text evidence="8">The sequence shown here is derived from an EMBL/GenBank/DDBJ whole genome shotgun (WGS) entry which is preliminary data.</text>
</comment>
<dbReference type="RefSeq" id="WP_215487440.1">
    <property type="nucleotide sequence ID" value="NZ_BAAAPJ010000002.1"/>
</dbReference>
<dbReference type="Gene3D" id="2.60.40.740">
    <property type="match status" value="2"/>
</dbReference>
<dbReference type="InterPro" id="IPR041171">
    <property type="entry name" value="SDR_Ig"/>
</dbReference>
<dbReference type="EMBL" id="JAFLHG010000007">
    <property type="protein sequence ID" value="MBT8798196.1"/>
    <property type="molecule type" value="Genomic_DNA"/>
</dbReference>
<dbReference type="Gene3D" id="2.60.40.1280">
    <property type="match status" value="1"/>
</dbReference>
<gene>
    <name evidence="8" type="ORF">J0P97_08940</name>
</gene>
<evidence type="ECO:0000256" key="4">
    <source>
        <dbReference type="ARBA" id="ARBA00022729"/>
    </source>
</evidence>
<evidence type="ECO:0000313" key="9">
    <source>
        <dbReference type="Proteomes" id="UP000740605"/>
    </source>
</evidence>
<dbReference type="SUPFAM" id="SSF49401">
    <property type="entry name" value="Bacterial adhesins"/>
    <property type="match status" value="3"/>
</dbReference>
<evidence type="ECO:0000313" key="8">
    <source>
        <dbReference type="EMBL" id="MBT8798196.1"/>
    </source>
</evidence>
<dbReference type="InterPro" id="IPR011252">
    <property type="entry name" value="Fibrogen-bd_dom1"/>
</dbReference>
<dbReference type="PROSITE" id="PS50847">
    <property type="entry name" value="GRAM_POS_ANCHORING"/>
    <property type="match status" value="1"/>
</dbReference>
<dbReference type="Pfam" id="PF19407">
    <property type="entry name" value="DUF5979"/>
    <property type="match status" value="5"/>
</dbReference>
<evidence type="ECO:0000256" key="2">
    <source>
        <dbReference type="ARBA" id="ARBA00022512"/>
    </source>
</evidence>
<keyword evidence="5" id="KW-0572">Peptidoglycan-anchor</keyword>
<sequence length="1394" mass="141899">MSPEIRRAPARPRAGILRRVAAVAAVVGIALTAVVAVPSAALAAPNGDILVENVTITPADTQATVGDRLTVSGEWDATDAMPQAGDTFTIGLPAEFAFPESIPFPLLGVDDNGDPVVWGNCLTDPTTGTATCTLTEAVAAAPENVKGTWQFEVDAVQATTAEDVTFVLNGRPVTVPLPGGGGIDDGIELPGEVAKSGVMNQNNWSMTWTLDVPGANLVAAGGDTAHITDTLGAGHVLCSDAGFSVKTVRGSTVVDVTGTAALEGAAGDTSFDITLAGPFDANVTYRITYQTCTPDGRIDPEGTTYDNSAQVEGWGESGHGVGEVANRPWQTTLGKSGSVLGGSERNGKISWTVVIPGDQLVGTDGFTFTDTLGAGHELCADTISGIQVTERYGPSNQLQQDITDRLSATTVASSDQAFQIRFDIADESLAFQASDYRYVVTYTTCVTSTELPAGGTTFANTVDVNGVVATDDAAVPDRNQGKSGRINTATTTIDGVSHMPQTTLDWGVVIPGQTIESIEDVLTLTDTLSAGHTVCATGDPSAGLAARLNLRVEARDQIQNGGLSTVDLTGSTTASVDGDTLTFDIAATDLPIPTGTSDGFSREYQYVLTYTTCTTSGGMDAPGTSYSNAIVGDGVSFSTSVTQNNSGSGTGQGVTRGSVSVHKALADTVGAQFVPAGTAFTVHVKEIDPTGTVRNEYDLQVPLGGDPAKGLNARGTGWTVELSEPSFPPVPGVVFGNPVFASGPGVTVSEDGTVAVASVDPGTNVGIRLTNEAVLGSASVVKELAGGAADRVDTDRTYRVTAGIDVSALGAGFPAQPDRVLELTAGEPVLLENLPIGATVNLSEVRPTDDDSFTWGEPEITPASVVITADHTAAPAAITVRNSVERTVGTFSVVKSVTGAQASNPAVPENVTVTASWTQEGTPGSTTLTVPTDGTPVPLGENLLIGTKVTLTETPLVDGSSIAWGAPAWSGSGVAIDGQSAVVTIGRDADASVALENHAATSTAGISIIKGLSGEAAGEVDPSTTFPVTASWTDGEGGTHSRELTISAVEPTPLGVDLPAGTIVTLTEGTRPAFDTVVWGSIAISGQGVDDRGDGSATVPVSAQQSDVTLVTVVNEATWAPGTFAVAKSIVGVRGDHPGVPDEVTVVATWNEGESRVSRELSVPTDGTAVVFPETLPHGTEVTLTEAPLDDTAQFTWDAPEWSGTRVVAAGDGTAVVTIGAADTAEVSLVNTAVPSLGSVAITKSVTGATVASGTEFPVTISWTDLRGEQQTREARLTVGVPVEIADLPLGTEIRVEEKSATLPDRVRWVGATWSASGDDVSVSTEAGSALATVAVTGAPGARAELSLHNELAVGPALPATGGDGLTVGLVGGGAALVILAGAVLLLLKRRARA</sequence>
<keyword evidence="2" id="KW-0134">Cell wall</keyword>
<feature type="domain" description="Gram-positive cocci surface proteins LPxTG" evidence="7">
    <location>
        <begin position="1358"/>
        <end position="1394"/>
    </location>
</feature>
<keyword evidence="6" id="KW-0472">Membrane</keyword>
<keyword evidence="3" id="KW-0964">Secreted</keyword>
<keyword evidence="6" id="KW-1133">Transmembrane helix</keyword>
<proteinExistence type="predicted"/>
<evidence type="ECO:0000256" key="1">
    <source>
        <dbReference type="ARBA" id="ARBA00004168"/>
    </source>
</evidence>
<dbReference type="Pfam" id="PF17961">
    <property type="entry name" value="Big_8"/>
    <property type="match status" value="1"/>
</dbReference>
<dbReference type="Proteomes" id="UP000740605">
    <property type="component" value="Unassembled WGS sequence"/>
</dbReference>
<dbReference type="InterPro" id="IPR019931">
    <property type="entry name" value="LPXTG_anchor"/>
</dbReference>
<evidence type="ECO:0000259" key="7">
    <source>
        <dbReference type="PROSITE" id="PS50847"/>
    </source>
</evidence>
<accession>A0ABS5XUU7</accession>
<dbReference type="InterPro" id="IPR008966">
    <property type="entry name" value="Adhesion_dom_sf"/>
</dbReference>
<keyword evidence="9" id="KW-1185">Reference proteome</keyword>
<reference evidence="8 9" key="1">
    <citation type="submission" date="2021-03" db="EMBL/GenBank/DDBJ databases">
        <title>Microbacterium pauli sp. nov., isolated from microfiltered milk.</title>
        <authorList>
            <person name="Bellassi P."/>
            <person name="Fontana A."/>
            <person name="Callegari M.L."/>
            <person name="Lorenzo M."/>
            <person name="Cappa F."/>
        </authorList>
    </citation>
    <scope>NUCLEOTIDE SEQUENCE [LARGE SCALE GENOMIC DNA]</scope>
    <source>
        <strain evidence="8 9">DSM 18909</strain>
    </source>
</reference>
<evidence type="ECO:0000256" key="3">
    <source>
        <dbReference type="ARBA" id="ARBA00022525"/>
    </source>
</evidence>
<keyword evidence="4" id="KW-0732">Signal</keyword>
<evidence type="ECO:0000256" key="6">
    <source>
        <dbReference type="SAM" id="Phobius"/>
    </source>
</evidence>
<name>A0ABS5XUU7_9MICO</name>
<comment type="subcellular location">
    <subcellularLocation>
        <location evidence="1">Secreted</location>
        <location evidence="1">Cell wall</location>
        <topology evidence="1">Peptidoglycan-anchor</topology>
    </subcellularLocation>
</comment>